<accession>A0A8J5WUZ0</accession>
<proteinExistence type="predicted"/>
<keyword evidence="1" id="KW-1133">Transmembrane helix</keyword>
<dbReference type="Proteomes" id="UP000729402">
    <property type="component" value="Unassembled WGS sequence"/>
</dbReference>
<evidence type="ECO:0000313" key="2">
    <source>
        <dbReference type="EMBL" id="KAG8095194.1"/>
    </source>
</evidence>
<comment type="caution">
    <text evidence="2">The sequence shown here is derived from an EMBL/GenBank/DDBJ whole genome shotgun (WGS) entry which is preliminary data.</text>
</comment>
<evidence type="ECO:0000256" key="1">
    <source>
        <dbReference type="SAM" id="Phobius"/>
    </source>
</evidence>
<name>A0A8J5WUZ0_ZIZPA</name>
<evidence type="ECO:0000313" key="3">
    <source>
        <dbReference type="Proteomes" id="UP000729402"/>
    </source>
</evidence>
<keyword evidence="1" id="KW-0472">Membrane</keyword>
<feature type="transmembrane region" description="Helical" evidence="1">
    <location>
        <begin position="16"/>
        <end position="34"/>
    </location>
</feature>
<sequence>MCTAGVFPVSSYGRKSAALGAVASVFCFGIAATFRNTRHRQQSTCVWDPPAGCVRVSAAERVRERTQRSILWLHVGMAHARLSRGTWGSNTE</sequence>
<dbReference type="AlphaFoldDB" id="A0A8J5WUZ0"/>
<keyword evidence="3" id="KW-1185">Reference proteome</keyword>
<gene>
    <name evidence="2" type="ORF">GUJ93_ZPchr0012g21405</name>
</gene>
<reference evidence="2" key="2">
    <citation type="submission" date="2021-02" db="EMBL/GenBank/DDBJ databases">
        <authorList>
            <person name="Kimball J.A."/>
            <person name="Haas M.W."/>
            <person name="Macchietto M."/>
            <person name="Kono T."/>
            <person name="Duquette J."/>
            <person name="Shao M."/>
        </authorList>
    </citation>
    <scope>NUCLEOTIDE SEQUENCE</scope>
    <source>
        <tissue evidence="2">Fresh leaf tissue</tissue>
    </source>
</reference>
<organism evidence="2 3">
    <name type="scientific">Zizania palustris</name>
    <name type="common">Northern wild rice</name>
    <dbReference type="NCBI Taxonomy" id="103762"/>
    <lineage>
        <taxon>Eukaryota</taxon>
        <taxon>Viridiplantae</taxon>
        <taxon>Streptophyta</taxon>
        <taxon>Embryophyta</taxon>
        <taxon>Tracheophyta</taxon>
        <taxon>Spermatophyta</taxon>
        <taxon>Magnoliopsida</taxon>
        <taxon>Liliopsida</taxon>
        <taxon>Poales</taxon>
        <taxon>Poaceae</taxon>
        <taxon>BOP clade</taxon>
        <taxon>Oryzoideae</taxon>
        <taxon>Oryzeae</taxon>
        <taxon>Zizaniinae</taxon>
        <taxon>Zizania</taxon>
    </lineage>
</organism>
<keyword evidence="1" id="KW-0812">Transmembrane</keyword>
<reference evidence="2" key="1">
    <citation type="journal article" date="2021" name="bioRxiv">
        <title>Whole Genome Assembly and Annotation of Northern Wild Rice, Zizania palustris L., Supports a Whole Genome Duplication in the Zizania Genus.</title>
        <authorList>
            <person name="Haas M."/>
            <person name="Kono T."/>
            <person name="Macchietto M."/>
            <person name="Millas R."/>
            <person name="McGilp L."/>
            <person name="Shao M."/>
            <person name="Duquette J."/>
            <person name="Hirsch C.N."/>
            <person name="Kimball J."/>
        </authorList>
    </citation>
    <scope>NUCLEOTIDE SEQUENCE</scope>
    <source>
        <tissue evidence="2">Fresh leaf tissue</tissue>
    </source>
</reference>
<protein>
    <submittedName>
        <fullName evidence="2">Uncharacterized protein</fullName>
    </submittedName>
</protein>
<dbReference type="EMBL" id="JAAALK010000080">
    <property type="protein sequence ID" value="KAG8095194.1"/>
    <property type="molecule type" value="Genomic_DNA"/>
</dbReference>